<feature type="compositionally biased region" description="Pro residues" evidence="1">
    <location>
        <begin position="209"/>
        <end position="221"/>
    </location>
</feature>
<evidence type="ECO:0000313" key="2">
    <source>
        <dbReference type="EMBL" id="TNN23424.1"/>
    </source>
</evidence>
<dbReference type="EMBL" id="SRLO01018520">
    <property type="protein sequence ID" value="TNN23424.1"/>
    <property type="molecule type" value="Genomic_DNA"/>
</dbReference>
<comment type="caution">
    <text evidence="2">The sequence shown here is derived from an EMBL/GenBank/DDBJ whole genome shotgun (WGS) entry which is preliminary data.</text>
</comment>
<feature type="compositionally biased region" description="Basic and acidic residues" evidence="1">
    <location>
        <begin position="259"/>
        <end position="272"/>
    </location>
</feature>
<feature type="compositionally biased region" description="Acidic residues" evidence="1">
    <location>
        <begin position="115"/>
        <end position="126"/>
    </location>
</feature>
<dbReference type="OrthoDB" id="9378527at2759"/>
<feature type="compositionally biased region" description="Pro residues" evidence="1">
    <location>
        <begin position="76"/>
        <end position="105"/>
    </location>
</feature>
<protein>
    <submittedName>
        <fullName evidence="2">Uncharacterized protein</fullName>
    </submittedName>
</protein>
<feature type="compositionally biased region" description="Pro residues" evidence="1">
    <location>
        <begin position="24"/>
        <end position="34"/>
    </location>
</feature>
<proteinExistence type="predicted"/>
<accession>A0A4Z2E472</accession>
<gene>
    <name evidence="2" type="ORF">EYF80_066455</name>
</gene>
<reference evidence="2 3" key="1">
    <citation type="submission" date="2019-03" db="EMBL/GenBank/DDBJ databases">
        <title>First draft genome of Liparis tanakae, snailfish: a comprehensive survey of snailfish specific genes.</title>
        <authorList>
            <person name="Kim W."/>
            <person name="Song I."/>
            <person name="Jeong J.-H."/>
            <person name="Kim D."/>
            <person name="Kim S."/>
            <person name="Ryu S."/>
            <person name="Song J.Y."/>
            <person name="Lee S.K."/>
        </authorList>
    </citation>
    <scope>NUCLEOTIDE SEQUENCE [LARGE SCALE GENOMIC DNA]</scope>
    <source>
        <tissue evidence="2">Muscle</tissue>
    </source>
</reference>
<dbReference type="Proteomes" id="UP000314294">
    <property type="component" value="Unassembled WGS sequence"/>
</dbReference>
<feature type="compositionally biased region" description="Gly residues" evidence="1">
    <location>
        <begin position="225"/>
        <end position="243"/>
    </location>
</feature>
<name>A0A4Z2E472_9TELE</name>
<dbReference type="AlphaFoldDB" id="A0A4Z2E472"/>
<evidence type="ECO:0000313" key="3">
    <source>
        <dbReference type="Proteomes" id="UP000314294"/>
    </source>
</evidence>
<evidence type="ECO:0000256" key="1">
    <source>
        <dbReference type="SAM" id="MobiDB-lite"/>
    </source>
</evidence>
<keyword evidence="3" id="KW-1185">Reference proteome</keyword>
<feature type="region of interest" description="Disordered" evidence="1">
    <location>
        <begin position="1"/>
        <end position="312"/>
    </location>
</feature>
<organism evidence="2 3">
    <name type="scientific">Liparis tanakae</name>
    <name type="common">Tanaka's snailfish</name>
    <dbReference type="NCBI Taxonomy" id="230148"/>
    <lineage>
        <taxon>Eukaryota</taxon>
        <taxon>Metazoa</taxon>
        <taxon>Chordata</taxon>
        <taxon>Craniata</taxon>
        <taxon>Vertebrata</taxon>
        <taxon>Euteleostomi</taxon>
        <taxon>Actinopterygii</taxon>
        <taxon>Neopterygii</taxon>
        <taxon>Teleostei</taxon>
        <taxon>Neoteleostei</taxon>
        <taxon>Acanthomorphata</taxon>
        <taxon>Eupercaria</taxon>
        <taxon>Perciformes</taxon>
        <taxon>Cottioidei</taxon>
        <taxon>Cottales</taxon>
        <taxon>Liparidae</taxon>
        <taxon>Liparis</taxon>
    </lineage>
</organism>
<sequence>MSSLSAATPGAPFSELPAPSWGWQPPPTDPPTDPPRAEDKPSFFQPPAGSGEEAEPKVASGAGGVSLGSAGDGPDSPSPGGCPPALAPPPLPGPPARRAEPPPPCLTEASSSGGDSDEEEREEEFEPCFMGRAERQRKAMRRAMSECSHLAAPSGLEPPAKYPEGSGAAAPRRSPRSMKRSLTVAEDPSRAPPPSLAAAGGAHTDLRQAPPPRRCPSPLAPPAEKGGGAAGCGGGAAGCGGGASSAASQGDPGAEEEPGEARRGGHEADPERTTGAGRCQRPLWEEPQASSGGGAHGRDESDVSNDQDPWCK</sequence>